<proteinExistence type="inferred from homology"/>
<protein>
    <recommendedName>
        <fullName evidence="3">Glycoside hydrolase family 57 N-terminal domain-containing protein</fullName>
    </recommendedName>
</protein>
<feature type="non-terminal residue" evidence="4">
    <location>
        <position position="208"/>
    </location>
</feature>
<organism evidence="4">
    <name type="scientific">marine sediment metagenome</name>
    <dbReference type="NCBI Taxonomy" id="412755"/>
    <lineage>
        <taxon>unclassified sequences</taxon>
        <taxon>metagenomes</taxon>
        <taxon>ecological metagenomes</taxon>
    </lineage>
</organism>
<evidence type="ECO:0000256" key="2">
    <source>
        <dbReference type="ARBA" id="ARBA00023277"/>
    </source>
</evidence>
<gene>
    <name evidence="4" type="ORF">S06H3_53598</name>
</gene>
<dbReference type="Pfam" id="PF03065">
    <property type="entry name" value="Glyco_hydro_57"/>
    <property type="match status" value="1"/>
</dbReference>
<dbReference type="InterPro" id="IPR004300">
    <property type="entry name" value="Glyco_hydro_57_N"/>
</dbReference>
<comment type="similarity">
    <text evidence="1">Belongs to the glycosyl hydrolase 57 family.</text>
</comment>
<dbReference type="SUPFAM" id="SSF88713">
    <property type="entry name" value="Glycoside hydrolase/deacetylase"/>
    <property type="match status" value="1"/>
</dbReference>
<dbReference type="PANTHER" id="PTHR41695">
    <property type="entry name" value="1,4-ALPHA-GLUCAN BRANCHING ENZYME RV3031-RELATED"/>
    <property type="match status" value="1"/>
</dbReference>
<dbReference type="InterPro" id="IPR027291">
    <property type="entry name" value="Glyco_hydro_38_N_sf"/>
</dbReference>
<reference evidence="4" key="1">
    <citation type="journal article" date="2014" name="Front. Microbiol.">
        <title>High frequency of phylogenetically diverse reductive dehalogenase-homologous genes in deep subseafloor sedimentary metagenomes.</title>
        <authorList>
            <person name="Kawai M."/>
            <person name="Futagami T."/>
            <person name="Toyoda A."/>
            <person name="Takaki Y."/>
            <person name="Nishi S."/>
            <person name="Hori S."/>
            <person name="Arai W."/>
            <person name="Tsubouchi T."/>
            <person name="Morono Y."/>
            <person name="Uchiyama I."/>
            <person name="Ito T."/>
            <person name="Fujiyama A."/>
            <person name="Inagaki F."/>
            <person name="Takami H."/>
        </authorList>
    </citation>
    <scope>NUCLEOTIDE SEQUENCE</scope>
    <source>
        <strain evidence="4">Expedition CK06-06</strain>
    </source>
</reference>
<comment type="caution">
    <text evidence="4">The sequence shown here is derived from an EMBL/GenBank/DDBJ whole genome shotgun (WGS) entry which is preliminary data.</text>
</comment>
<dbReference type="GO" id="GO:0003844">
    <property type="term" value="F:1,4-alpha-glucan branching enzyme activity"/>
    <property type="evidence" value="ECO:0007669"/>
    <property type="project" value="InterPro"/>
</dbReference>
<dbReference type="GO" id="GO:0030979">
    <property type="term" value="P:alpha-glucan biosynthetic process"/>
    <property type="evidence" value="ECO:0007669"/>
    <property type="project" value="InterPro"/>
</dbReference>
<dbReference type="PANTHER" id="PTHR41695:SF1">
    <property type="entry name" value="1,4-ALPHA-GLUCAN BRANCHING ENZYME TK1436"/>
    <property type="match status" value="1"/>
</dbReference>
<evidence type="ECO:0000313" key="4">
    <source>
        <dbReference type="EMBL" id="GAI57570.1"/>
    </source>
</evidence>
<feature type="domain" description="Glycoside hydrolase family 57 N-terminal" evidence="3">
    <location>
        <begin position="8"/>
        <end position="208"/>
    </location>
</feature>
<dbReference type="EMBL" id="BARV01034191">
    <property type="protein sequence ID" value="GAI57570.1"/>
    <property type="molecule type" value="Genomic_DNA"/>
</dbReference>
<dbReference type="InterPro" id="IPR040042">
    <property type="entry name" value="Branching_enz_MT3115-like"/>
</dbReference>
<keyword evidence="2" id="KW-0119">Carbohydrate metabolism</keyword>
<dbReference type="InterPro" id="IPR011330">
    <property type="entry name" value="Glyco_hydro/deAcase_b/a-brl"/>
</dbReference>
<name>X1R377_9ZZZZ</name>
<dbReference type="GO" id="GO:0005576">
    <property type="term" value="C:extracellular region"/>
    <property type="evidence" value="ECO:0007669"/>
    <property type="project" value="TreeGrafter"/>
</dbReference>
<evidence type="ECO:0000256" key="1">
    <source>
        <dbReference type="ARBA" id="ARBA00006821"/>
    </source>
</evidence>
<sequence>MSSKGSLAIVLHAHLPFVRHPEHPHFLEEDWFFEAVAETYIPLIAMLERLAHDGIRPGLTISLSPTLCAMLEDELLKKRTREYLENRLELAQEEMTRISSGTQAKAAKMYQELYGQALSVMDRYSGDLITPFKQAQQAGQIELITCSATHAVLPLIAHPESIRAQVSVAEEDYHDRFNRKSRGFWLPECAYDQRVPSFLKLSGLEYFF</sequence>
<dbReference type="AlphaFoldDB" id="X1R377"/>
<dbReference type="Gene3D" id="3.20.110.10">
    <property type="entry name" value="Glycoside hydrolase 38, N terminal domain"/>
    <property type="match status" value="1"/>
</dbReference>
<accession>X1R377</accession>
<evidence type="ECO:0000259" key="3">
    <source>
        <dbReference type="Pfam" id="PF03065"/>
    </source>
</evidence>